<evidence type="ECO:0000313" key="2">
    <source>
        <dbReference type="EMBL" id="GHD54387.1"/>
    </source>
</evidence>
<proteinExistence type="predicted"/>
<gene>
    <name evidence="2" type="ORF">GCM10017083_31840</name>
</gene>
<dbReference type="RefSeq" id="WP_189991348.1">
    <property type="nucleotide sequence ID" value="NZ_BMZS01000007.1"/>
</dbReference>
<dbReference type="Proteomes" id="UP000630353">
    <property type="component" value="Unassembled WGS sequence"/>
</dbReference>
<keyword evidence="3" id="KW-1185">Reference proteome</keyword>
<dbReference type="InterPro" id="IPR042245">
    <property type="entry name" value="Tgt2/MlaC_sf"/>
</dbReference>
<keyword evidence="1" id="KW-0732">Signal</keyword>
<protein>
    <submittedName>
        <fullName evidence="2">ABC transporter substrate-binding protein</fullName>
    </submittedName>
</protein>
<sequence length="203" mass="22562">MAFARVFAFVLLVLTAPVLARADAAAPEAFIHALADRALGLVTDKAADMEAKRARFDELLSDTFDMEGIGRFLLGRYWRLATPEEREAYLKAFKESIVYTYTARFDEYAGQKLVVDGSREDGQFTLVGSRIVDPNGNADVKVEWRLIRQGDDYRVVDVVIEGVSMSVTQRQEYASVIQSNGGEVKALIKALNERMARLKSSGS</sequence>
<dbReference type="EMBL" id="BMZS01000007">
    <property type="protein sequence ID" value="GHD54387.1"/>
    <property type="molecule type" value="Genomic_DNA"/>
</dbReference>
<evidence type="ECO:0000313" key="3">
    <source>
        <dbReference type="Proteomes" id="UP000630353"/>
    </source>
</evidence>
<dbReference type="InterPro" id="IPR008869">
    <property type="entry name" value="MlaC/ttg2D"/>
</dbReference>
<feature type="signal peptide" evidence="1">
    <location>
        <begin position="1"/>
        <end position="20"/>
    </location>
</feature>
<comment type="caution">
    <text evidence="2">The sequence shown here is derived from an EMBL/GenBank/DDBJ whole genome shotgun (WGS) entry which is preliminary data.</text>
</comment>
<dbReference type="PANTHER" id="PTHR36573:SF1">
    <property type="entry name" value="INTERMEMBRANE PHOSPHOLIPID TRANSPORT SYSTEM BINDING PROTEIN MLAC"/>
    <property type="match status" value="1"/>
</dbReference>
<dbReference type="Pfam" id="PF05494">
    <property type="entry name" value="MlaC"/>
    <property type="match status" value="1"/>
</dbReference>
<reference evidence="2" key="2">
    <citation type="submission" date="2020-09" db="EMBL/GenBank/DDBJ databases">
        <authorList>
            <person name="Sun Q."/>
            <person name="Kim S."/>
        </authorList>
    </citation>
    <scope>NUCLEOTIDE SEQUENCE</scope>
    <source>
        <strain evidence="2">KCTC 42651</strain>
    </source>
</reference>
<feature type="chain" id="PRO_5037218752" evidence="1">
    <location>
        <begin position="21"/>
        <end position="203"/>
    </location>
</feature>
<accession>A0A919CQH3</accession>
<reference evidence="2" key="1">
    <citation type="journal article" date="2014" name="Int. J. Syst. Evol. Microbiol.">
        <title>Complete genome sequence of Corynebacterium casei LMG S-19264T (=DSM 44701T), isolated from a smear-ripened cheese.</title>
        <authorList>
            <consortium name="US DOE Joint Genome Institute (JGI-PGF)"/>
            <person name="Walter F."/>
            <person name="Albersmeier A."/>
            <person name="Kalinowski J."/>
            <person name="Ruckert C."/>
        </authorList>
    </citation>
    <scope>NUCLEOTIDE SEQUENCE</scope>
    <source>
        <strain evidence="2">KCTC 42651</strain>
    </source>
</reference>
<evidence type="ECO:0000256" key="1">
    <source>
        <dbReference type="SAM" id="SignalP"/>
    </source>
</evidence>
<organism evidence="2 3">
    <name type="scientific">Thalassobaculum fulvum</name>
    <dbReference type="NCBI Taxonomy" id="1633335"/>
    <lineage>
        <taxon>Bacteria</taxon>
        <taxon>Pseudomonadati</taxon>
        <taxon>Pseudomonadota</taxon>
        <taxon>Alphaproteobacteria</taxon>
        <taxon>Rhodospirillales</taxon>
        <taxon>Thalassobaculaceae</taxon>
        <taxon>Thalassobaculum</taxon>
    </lineage>
</organism>
<dbReference type="Gene3D" id="3.10.450.710">
    <property type="entry name" value="Tgt2/MlaC"/>
    <property type="match status" value="1"/>
</dbReference>
<dbReference type="PANTHER" id="PTHR36573">
    <property type="entry name" value="INTERMEMBRANE PHOSPHOLIPID TRANSPORT SYSTEM BINDING PROTEIN MLAC"/>
    <property type="match status" value="1"/>
</dbReference>
<name>A0A919CQH3_9PROT</name>
<dbReference type="AlphaFoldDB" id="A0A919CQH3"/>